<keyword evidence="8" id="KW-0732">Signal</keyword>
<dbReference type="EMBL" id="MNAD01001539">
    <property type="protein sequence ID" value="OJT04518.1"/>
    <property type="molecule type" value="Genomic_DNA"/>
</dbReference>
<dbReference type="OMA" id="AWWDAQQ"/>
<dbReference type="PANTHER" id="PTHR31736">
    <property type="match status" value="1"/>
</dbReference>
<sequence>MLNRVLPLALLTSYVLAWKTFVVPHTDGQDDTPALLTALATGNYSANATILFAKGTKYNIFTPVKFPVLNNVEVRIEGNLSYPDDIATVQAAVGKSGFPGSWFAFTGGNNVTLRGSEDPEWGWVDGHGQAWWDAQQQTNRPHGWAFSKITNGVIRDMKLWKPVAWNFATSGSKNIHAFNNRIVAVSSTGSFPFNT</sequence>
<feature type="signal peptide" evidence="8">
    <location>
        <begin position="1"/>
        <end position="17"/>
    </location>
</feature>
<comment type="function">
    <text evidence="5">Specific in hydrolyzing the terminal glycosidic bond of polygalacturonic acid and oligogalacturonates.</text>
</comment>
<dbReference type="OrthoDB" id="187139at2759"/>
<dbReference type="EC" id="3.2.1.67" evidence="6"/>
<comment type="caution">
    <text evidence="9">The sequence shown here is derived from an EMBL/GenBank/DDBJ whole genome shotgun (WGS) entry which is preliminary data.</text>
</comment>
<reference evidence="9 10" key="1">
    <citation type="submission" date="2016-10" db="EMBL/GenBank/DDBJ databases">
        <title>Genome sequence of the basidiomycete white-rot fungus Trametes pubescens.</title>
        <authorList>
            <person name="Makela M.R."/>
            <person name="Granchi Z."/>
            <person name="Peng M."/>
            <person name="De Vries R.P."/>
            <person name="Grigoriev I."/>
            <person name="Riley R."/>
            <person name="Hilden K."/>
        </authorList>
    </citation>
    <scope>NUCLEOTIDE SEQUENCE [LARGE SCALE GENOMIC DNA]</scope>
    <source>
        <strain evidence="9 10">FBCC735</strain>
    </source>
</reference>
<keyword evidence="4" id="KW-1015">Disulfide bond</keyword>
<gene>
    <name evidence="9" type="ORF">TRAPUB_4788</name>
</gene>
<evidence type="ECO:0000256" key="3">
    <source>
        <dbReference type="ARBA" id="ARBA00022737"/>
    </source>
</evidence>
<protein>
    <recommendedName>
        <fullName evidence="6">galacturonan 1,4-alpha-galacturonidase</fullName>
        <ecNumber evidence="6">3.2.1.67</ecNumber>
    </recommendedName>
</protein>
<proteinExistence type="predicted"/>
<evidence type="ECO:0000256" key="8">
    <source>
        <dbReference type="SAM" id="SignalP"/>
    </source>
</evidence>
<evidence type="ECO:0000313" key="10">
    <source>
        <dbReference type="Proteomes" id="UP000184267"/>
    </source>
</evidence>
<organism evidence="9 10">
    <name type="scientific">Trametes pubescens</name>
    <name type="common">White-rot fungus</name>
    <dbReference type="NCBI Taxonomy" id="154538"/>
    <lineage>
        <taxon>Eukaryota</taxon>
        <taxon>Fungi</taxon>
        <taxon>Dikarya</taxon>
        <taxon>Basidiomycota</taxon>
        <taxon>Agaricomycotina</taxon>
        <taxon>Agaricomycetes</taxon>
        <taxon>Polyporales</taxon>
        <taxon>Polyporaceae</taxon>
        <taxon>Trametes</taxon>
    </lineage>
</organism>
<evidence type="ECO:0000256" key="7">
    <source>
        <dbReference type="ARBA" id="ARBA00048766"/>
    </source>
</evidence>
<dbReference type="InterPro" id="IPR011050">
    <property type="entry name" value="Pectin_lyase_fold/virulence"/>
</dbReference>
<evidence type="ECO:0000256" key="2">
    <source>
        <dbReference type="ARBA" id="ARBA00022525"/>
    </source>
</evidence>
<keyword evidence="2" id="KW-0964">Secreted</keyword>
<evidence type="ECO:0000256" key="4">
    <source>
        <dbReference type="ARBA" id="ARBA00023157"/>
    </source>
</evidence>
<evidence type="ECO:0000313" key="9">
    <source>
        <dbReference type="EMBL" id="OJT04518.1"/>
    </source>
</evidence>
<keyword evidence="3" id="KW-0677">Repeat</keyword>
<evidence type="ECO:0000256" key="1">
    <source>
        <dbReference type="ARBA" id="ARBA00004613"/>
    </source>
</evidence>
<dbReference type="InterPro" id="IPR012334">
    <property type="entry name" value="Pectin_lyas_fold"/>
</dbReference>
<comment type="subcellular location">
    <subcellularLocation>
        <location evidence="1">Secreted</location>
    </subcellularLocation>
</comment>
<comment type="catalytic activity">
    <reaction evidence="7">
        <text>[(1-&gt;4)-alpha-D-galacturonosyl](n) + H2O = alpha-D-galacturonate + [(1-&gt;4)-alpha-D-galacturonosyl](n-1)</text>
        <dbReference type="Rhea" id="RHEA:14117"/>
        <dbReference type="Rhea" id="RHEA-COMP:14570"/>
        <dbReference type="Rhea" id="RHEA-COMP:14572"/>
        <dbReference type="ChEBI" id="CHEBI:15377"/>
        <dbReference type="ChEBI" id="CHEBI:58658"/>
        <dbReference type="ChEBI" id="CHEBI:140523"/>
        <dbReference type="EC" id="3.2.1.67"/>
    </reaction>
</comment>
<keyword evidence="10" id="KW-1185">Reference proteome</keyword>
<dbReference type="Gene3D" id="2.160.20.10">
    <property type="entry name" value="Single-stranded right-handed beta-helix, Pectin lyase-like"/>
    <property type="match status" value="1"/>
</dbReference>
<evidence type="ECO:0000256" key="6">
    <source>
        <dbReference type="ARBA" id="ARBA00038933"/>
    </source>
</evidence>
<dbReference type="SUPFAM" id="SSF51126">
    <property type="entry name" value="Pectin lyase-like"/>
    <property type="match status" value="1"/>
</dbReference>
<accession>A0A1M2VA75</accession>
<evidence type="ECO:0000256" key="5">
    <source>
        <dbReference type="ARBA" id="ARBA00037312"/>
    </source>
</evidence>
<name>A0A1M2VA75_TRAPU</name>
<dbReference type="Proteomes" id="UP000184267">
    <property type="component" value="Unassembled WGS sequence"/>
</dbReference>
<dbReference type="PANTHER" id="PTHR31736:SF11">
    <property type="entry name" value="EXOPOLYGALACTURONASE C-RELATED"/>
    <property type="match status" value="1"/>
</dbReference>
<dbReference type="GO" id="GO:0047911">
    <property type="term" value="F:galacturan 1,4-alpha-galacturonidase activity"/>
    <property type="evidence" value="ECO:0007669"/>
    <property type="project" value="UniProtKB-EC"/>
</dbReference>
<dbReference type="AlphaFoldDB" id="A0A1M2VA75"/>
<feature type="chain" id="PRO_5012476814" description="galacturonan 1,4-alpha-galacturonidase" evidence="8">
    <location>
        <begin position="18"/>
        <end position="195"/>
    </location>
</feature>
<dbReference type="STRING" id="154538.A0A1M2VA75"/>
<dbReference type="GO" id="GO:0005576">
    <property type="term" value="C:extracellular region"/>
    <property type="evidence" value="ECO:0007669"/>
    <property type="project" value="UniProtKB-SubCell"/>
</dbReference>